<comment type="similarity">
    <text evidence="4">Belongs to the N-acetylmuramoyl-L-alanine amidase 2 family.</text>
</comment>
<dbReference type="Proteomes" id="UP000185739">
    <property type="component" value="Chromosome"/>
</dbReference>
<keyword evidence="9" id="KW-0862">Zinc</keyword>
<dbReference type="GO" id="GO:0009253">
    <property type="term" value="P:peptidoglycan catabolic process"/>
    <property type="evidence" value="ECO:0007669"/>
    <property type="project" value="InterPro"/>
</dbReference>
<evidence type="ECO:0000256" key="1">
    <source>
        <dbReference type="ARBA" id="ARBA00001561"/>
    </source>
</evidence>
<comment type="subcellular location">
    <subcellularLocation>
        <location evidence="3">Cytoplasm</location>
    </subcellularLocation>
</comment>
<comment type="catalytic activity">
    <reaction evidence="1">
        <text>Hydrolyzes the link between N-acetylmuramoyl residues and L-amino acid residues in certain cell-wall glycopeptides.</text>
        <dbReference type="EC" id="3.5.1.28"/>
    </reaction>
</comment>
<evidence type="ECO:0000313" key="13">
    <source>
        <dbReference type="EMBL" id="APR03654.1"/>
    </source>
</evidence>
<dbReference type="PANTHER" id="PTHR30417:SF4">
    <property type="entry name" value="1,6-ANHYDRO-N-ACETYLMURAMYL-L-ALANINE AMIDASE AMPD"/>
    <property type="match status" value="1"/>
</dbReference>
<gene>
    <name evidence="13" type="ORF">Tchl_0790</name>
</gene>
<evidence type="ECO:0000256" key="5">
    <source>
        <dbReference type="ARBA" id="ARBA00011901"/>
    </source>
</evidence>
<dbReference type="NCBIfam" id="NF008758">
    <property type="entry name" value="PRK11789.1"/>
    <property type="match status" value="1"/>
</dbReference>
<evidence type="ECO:0000256" key="8">
    <source>
        <dbReference type="ARBA" id="ARBA00022801"/>
    </source>
</evidence>
<dbReference type="SMART" id="SM00644">
    <property type="entry name" value="Ami_2"/>
    <property type="match status" value="1"/>
</dbReference>
<evidence type="ECO:0000256" key="10">
    <source>
        <dbReference type="ARBA" id="ARBA00023316"/>
    </source>
</evidence>
<dbReference type="InterPro" id="IPR002502">
    <property type="entry name" value="Amidase_domain"/>
</dbReference>
<keyword evidence="14" id="KW-1185">Reference proteome</keyword>
<dbReference type="KEGG" id="tcl:Tchl_0790"/>
<evidence type="ECO:0000256" key="2">
    <source>
        <dbReference type="ARBA" id="ARBA00001947"/>
    </source>
</evidence>
<dbReference type="GO" id="GO:0071555">
    <property type="term" value="P:cell wall organization"/>
    <property type="evidence" value="ECO:0007669"/>
    <property type="project" value="UniProtKB-KW"/>
</dbReference>
<dbReference type="PANTHER" id="PTHR30417">
    <property type="entry name" value="N-ACETYLMURAMOYL-L-ALANINE AMIDASE AMID"/>
    <property type="match status" value="1"/>
</dbReference>
<evidence type="ECO:0000256" key="11">
    <source>
        <dbReference type="ARBA" id="ARBA00039257"/>
    </source>
</evidence>
<dbReference type="STRING" id="96773.Tchl_0790"/>
<accession>A0A1H5Y2G3</accession>
<dbReference type="InterPro" id="IPR051206">
    <property type="entry name" value="NAMLAA_amidase_2"/>
</dbReference>
<evidence type="ECO:0000313" key="14">
    <source>
        <dbReference type="Proteomes" id="UP000185739"/>
    </source>
</evidence>
<evidence type="ECO:0000256" key="4">
    <source>
        <dbReference type="ARBA" id="ARBA00007553"/>
    </source>
</evidence>
<dbReference type="GO" id="GO:0009254">
    <property type="term" value="P:peptidoglycan turnover"/>
    <property type="evidence" value="ECO:0007669"/>
    <property type="project" value="TreeGrafter"/>
</dbReference>
<evidence type="ECO:0000256" key="6">
    <source>
        <dbReference type="ARBA" id="ARBA00022490"/>
    </source>
</evidence>
<dbReference type="Gene3D" id="3.40.80.10">
    <property type="entry name" value="Peptidoglycan recognition protein-like"/>
    <property type="match status" value="1"/>
</dbReference>
<organism evidence="13 14">
    <name type="scientific">Thauera chlorobenzoica</name>
    <dbReference type="NCBI Taxonomy" id="96773"/>
    <lineage>
        <taxon>Bacteria</taxon>
        <taxon>Pseudomonadati</taxon>
        <taxon>Pseudomonadota</taxon>
        <taxon>Betaproteobacteria</taxon>
        <taxon>Rhodocyclales</taxon>
        <taxon>Zoogloeaceae</taxon>
        <taxon>Thauera</taxon>
    </lineage>
</organism>
<protein>
    <recommendedName>
        <fullName evidence="11">1,6-anhydro-N-acetylmuramyl-L-alanine amidase AmpD</fullName>
        <ecNumber evidence="5">3.5.1.28</ecNumber>
    </recommendedName>
    <alternativeName>
        <fullName evidence="12">N-acetylmuramoyl-L-alanine amidase</fullName>
    </alternativeName>
</protein>
<keyword evidence="8 13" id="KW-0378">Hydrolase</keyword>
<dbReference type="EMBL" id="CP018839">
    <property type="protein sequence ID" value="APR03654.1"/>
    <property type="molecule type" value="Genomic_DNA"/>
</dbReference>
<comment type="cofactor">
    <cofactor evidence="2">
        <name>Zn(2+)</name>
        <dbReference type="ChEBI" id="CHEBI:29105"/>
    </cofactor>
</comment>
<sequence>MTKKPIDEVRTRVPLPLPVPDGASWRSAGRGAAGAWCRVDSPNHDARPEGETVRLVVIHAISLPPDEFGGPGVEQLFTNTLDPAAHPYYAAIHGLRVSAHYFIRRDGGLIEFVDPDRRAWHAGVSCWEGRECCNDFSVGIELEGCDTRSFEPAQYRRLADLLRMLCRRYPVEGVVGHSDIAPGRKTDPGPCFDWAALARALGRRI</sequence>
<dbReference type="Pfam" id="PF01510">
    <property type="entry name" value="Amidase_2"/>
    <property type="match status" value="1"/>
</dbReference>
<dbReference type="GO" id="GO:0046872">
    <property type="term" value="F:metal ion binding"/>
    <property type="evidence" value="ECO:0007669"/>
    <property type="project" value="UniProtKB-KW"/>
</dbReference>
<keyword evidence="6" id="KW-0963">Cytoplasm</keyword>
<dbReference type="GO" id="GO:0008745">
    <property type="term" value="F:N-acetylmuramoyl-L-alanine amidase activity"/>
    <property type="evidence" value="ECO:0007669"/>
    <property type="project" value="UniProtKB-EC"/>
</dbReference>
<reference evidence="13 14" key="1">
    <citation type="submission" date="2016-12" db="EMBL/GenBank/DDBJ databases">
        <title>Complete genome sequence of Thauera chlorobenzoica, a Betaproteobacterium degrading haloaromatics anaerobically to CO2 and halides.</title>
        <authorList>
            <person name="Goris T."/>
            <person name="Mergelsberg M."/>
            <person name="Boll M."/>
        </authorList>
    </citation>
    <scope>NUCLEOTIDE SEQUENCE [LARGE SCALE GENOMIC DNA]</scope>
    <source>
        <strain evidence="13 14">3CB1</strain>
    </source>
</reference>
<dbReference type="AlphaFoldDB" id="A0A1H5Y2G3"/>
<name>A0A1H5Y2G3_9RHOO</name>
<keyword evidence="10" id="KW-0961">Cell wall biogenesis/degradation</keyword>
<dbReference type="InterPro" id="IPR036505">
    <property type="entry name" value="Amidase/PGRP_sf"/>
</dbReference>
<evidence type="ECO:0000256" key="7">
    <source>
        <dbReference type="ARBA" id="ARBA00022723"/>
    </source>
</evidence>
<dbReference type="GO" id="GO:0005737">
    <property type="term" value="C:cytoplasm"/>
    <property type="evidence" value="ECO:0007669"/>
    <property type="project" value="UniProtKB-SubCell"/>
</dbReference>
<dbReference type="CDD" id="cd06583">
    <property type="entry name" value="PGRP"/>
    <property type="match status" value="1"/>
</dbReference>
<evidence type="ECO:0000256" key="3">
    <source>
        <dbReference type="ARBA" id="ARBA00004496"/>
    </source>
</evidence>
<dbReference type="EC" id="3.5.1.28" evidence="5"/>
<evidence type="ECO:0000256" key="9">
    <source>
        <dbReference type="ARBA" id="ARBA00022833"/>
    </source>
</evidence>
<dbReference type="RefSeq" id="WP_408646118.1">
    <property type="nucleotide sequence ID" value="NZ_CP018839.1"/>
</dbReference>
<proteinExistence type="inferred from homology"/>
<keyword evidence="7" id="KW-0479">Metal-binding</keyword>
<evidence type="ECO:0000256" key="12">
    <source>
        <dbReference type="ARBA" id="ARBA00042615"/>
    </source>
</evidence>
<dbReference type="SUPFAM" id="SSF55846">
    <property type="entry name" value="N-acetylmuramoyl-L-alanine amidase-like"/>
    <property type="match status" value="1"/>
</dbReference>